<organism evidence="1 2">
    <name type="scientific">Candidatus Magnetoglobus multicellularis str. Araruama</name>
    <dbReference type="NCBI Taxonomy" id="890399"/>
    <lineage>
        <taxon>Bacteria</taxon>
        <taxon>Pseudomonadati</taxon>
        <taxon>Thermodesulfobacteriota</taxon>
        <taxon>Desulfobacteria</taxon>
        <taxon>Desulfobacterales</taxon>
        <taxon>Desulfobacteraceae</taxon>
        <taxon>Candidatus Magnetoglobus</taxon>
    </lineage>
</organism>
<evidence type="ECO:0000313" key="1">
    <source>
        <dbReference type="EMBL" id="ETR64964.1"/>
    </source>
</evidence>
<proteinExistence type="predicted"/>
<dbReference type="EMBL" id="ATBP01003381">
    <property type="protein sequence ID" value="ETR64964.1"/>
    <property type="molecule type" value="Genomic_DNA"/>
</dbReference>
<dbReference type="AlphaFoldDB" id="A0A1V1NQW8"/>
<accession>A0A1V1NQW8</accession>
<gene>
    <name evidence="1" type="ORF">OMM_15041</name>
</gene>
<dbReference type="Proteomes" id="UP000189670">
    <property type="component" value="Unassembled WGS sequence"/>
</dbReference>
<evidence type="ECO:0000313" key="2">
    <source>
        <dbReference type="Proteomes" id="UP000189670"/>
    </source>
</evidence>
<reference evidence="2" key="1">
    <citation type="submission" date="2012-11" db="EMBL/GenBank/DDBJ databases">
        <authorList>
            <person name="Lucero-Rivera Y.E."/>
            <person name="Tovar-Ramirez D."/>
        </authorList>
    </citation>
    <scope>NUCLEOTIDE SEQUENCE [LARGE SCALE GENOMIC DNA]</scope>
    <source>
        <strain evidence="2">Araruama</strain>
    </source>
</reference>
<name>A0A1V1NQW8_9BACT</name>
<protein>
    <submittedName>
        <fullName evidence="1">Uncharacterized protein</fullName>
    </submittedName>
</protein>
<comment type="caution">
    <text evidence="1">The sequence shown here is derived from an EMBL/GenBank/DDBJ whole genome shotgun (WGS) entry which is preliminary data.</text>
</comment>
<feature type="non-terminal residue" evidence="1">
    <location>
        <position position="1"/>
    </location>
</feature>
<sequence length="85" mass="9990">PPRPNGLKTILDSQPNLDVLVCVHTGFEGAADFKHFFNGRLINKTVKVKFWRIPGSEIPESHKEYVYWLYDLWFQVDQWVDQNIS</sequence>